<dbReference type="PANTHER" id="PTHR43851">
    <property type="match status" value="1"/>
</dbReference>
<dbReference type="InterPro" id="IPR051409">
    <property type="entry name" value="Atypical_kinase_ADCK"/>
</dbReference>
<dbReference type="Proteomes" id="UP000694700">
    <property type="component" value="Unplaced"/>
</dbReference>
<keyword evidence="4" id="KW-0547">Nucleotide-binding</keyword>
<reference evidence="7" key="1">
    <citation type="submission" date="2025-08" db="UniProtKB">
        <authorList>
            <consortium name="Ensembl"/>
        </authorList>
    </citation>
    <scope>IDENTIFICATION</scope>
</reference>
<evidence type="ECO:0000259" key="6">
    <source>
        <dbReference type="Pfam" id="PF03109"/>
    </source>
</evidence>
<evidence type="ECO:0000256" key="4">
    <source>
        <dbReference type="ARBA" id="ARBA00022741"/>
    </source>
</evidence>
<sequence>VLAEVLQVLRGASKVGAAFVTIQGEQLRLMACNSTFGAGVKAAQEAVEGVMGTPKTEEYPDIEKWEEMDPDEAAKWAVGSEMPPDISSKDGREEVSEIPVGAPTGTVKGTSWPGQNNRFLHVSVSHHHIRFVHDSVVARLSPEDIKKAREAKQNIARPVRQKLCERARERTVPATRIGRLANFGGLAVGLGIGAIAEVVKQSFGGKRSDMGALLDSPLLSEANAERIVNTLCKVRGAALKIGQMLSIQDNTFINPQLQKIFERVRQSADFMPAWQVHKVLEEDLGSGWKEKLSSFEEKPFAAASIGQVHHGVLPDGREIAMKIQYPGVAESIRSDINNLMSVLKMSAVLPDGLFADSSLEVLQRELAWECDYKREAECAKRFSYTLYYQCFFFSGFFDELNIQKEQELFEFRFMQTDPNWSNFFYNSEQNKIFLLDFGACRDYPESFTDHYIEVVHAASVGDRATVLQKSKVLKFLTGFEAKAFEDAHVEAVMILGEAFASTEAFDFGTQSTTQRIQSLIPVMLRHRLTPPPEESYSLHRKMAGSFLICSKLKARIPCRNMFLDVYNAYHRNRQDRCTQV</sequence>
<comment type="similarity">
    <text evidence="2">Belongs to the protein kinase superfamily. ADCK protein kinase family.</text>
</comment>
<keyword evidence="3" id="KW-0808">Transferase</keyword>
<dbReference type="AlphaFoldDB" id="A0A8C1TRQ1"/>
<keyword evidence="5" id="KW-0067">ATP-binding</keyword>
<dbReference type="InterPro" id="IPR011009">
    <property type="entry name" value="Kinase-like_dom_sf"/>
</dbReference>
<evidence type="ECO:0000256" key="3">
    <source>
        <dbReference type="ARBA" id="ARBA00022679"/>
    </source>
</evidence>
<organism evidence="7 8">
    <name type="scientific">Cyprinus carpio</name>
    <name type="common">Common carp</name>
    <dbReference type="NCBI Taxonomy" id="7962"/>
    <lineage>
        <taxon>Eukaryota</taxon>
        <taxon>Metazoa</taxon>
        <taxon>Chordata</taxon>
        <taxon>Craniata</taxon>
        <taxon>Vertebrata</taxon>
        <taxon>Euteleostomi</taxon>
        <taxon>Actinopterygii</taxon>
        <taxon>Neopterygii</taxon>
        <taxon>Teleostei</taxon>
        <taxon>Ostariophysi</taxon>
        <taxon>Cypriniformes</taxon>
        <taxon>Cyprinidae</taxon>
        <taxon>Cyprininae</taxon>
        <taxon>Cyprinus</taxon>
    </lineage>
</organism>
<proteinExistence type="inferred from homology"/>
<dbReference type="Pfam" id="PF03109">
    <property type="entry name" value="ABC1"/>
    <property type="match status" value="2"/>
</dbReference>
<name>A0A8C1TRQ1_CYPCA</name>
<dbReference type="GO" id="GO:0016740">
    <property type="term" value="F:transferase activity"/>
    <property type="evidence" value="ECO:0007669"/>
    <property type="project" value="UniProtKB-KW"/>
</dbReference>
<dbReference type="GO" id="GO:0006744">
    <property type="term" value="P:ubiquinone biosynthetic process"/>
    <property type="evidence" value="ECO:0007669"/>
    <property type="project" value="TreeGrafter"/>
</dbReference>
<feature type="domain" description="ABC1 atypical kinase-like" evidence="6">
    <location>
        <begin position="264"/>
        <end position="383"/>
    </location>
</feature>
<protein>
    <submittedName>
        <fullName evidence="7">Coenzyme Q8B</fullName>
    </submittedName>
</protein>
<dbReference type="CDD" id="cd13970">
    <property type="entry name" value="ABC1_ADCK3"/>
    <property type="match status" value="1"/>
</dbReference>
<dbReference type="GO" id="GO:0005524">
    <property type="term" value="F:ATP binding"/>
    <property type="evidence" value="ECO:0007669"/>
    <property type="project" value="UniProtKB-KW"/>
</dbReference>
<dbReference type="InterPro" id="IPR004147">
    <property type="entry name" value="ABC1_dom"/>
</dbReference>
<comment type="pathway">
    <text evidence="1">Cofactor biosynthesis; ubiquinone biosynthesis.</text>
</comment>
<dbReference type="InterPro" id="IPR034646">
    <property type="entry name" value="ADCK3_dom"/>
</dbReference>
<evidence type="ECO:0000256" key="5">
    <source>
        <dbReference type="ARBA" id="ARBA00022840"/>
    </source>
</evidence>
<evidence type="ECO:0000313" key="7">
    <source>
        <dbReference type="Ensembl" id="ENSCCRP00015026284.1"/>
    </source>
</evidence>
<evidence type="ECO:0000256" key="2">
    <source>
        <dbReference type="ARBA" id="ARBA00009670"/>
    </source>
</evidence>
<feature type="domain" description="ABC1 atypical kinase-like" evidence="6">
    <location>
        <begin position="406"/>
        <end position="468"/>
    </location>
</feature>
<dbReference type="Ensembl" id="ENSCCRT00015027221.1">
    <property type="protein sequence ID" value="ENSCCRP00015026284.1"/>
    <property type="gene ID" value="ENSCCRG00015011125.1"/>
</dbReference>
<dbReference type="SUPFAM" id="SSF56112">
    <property type="entry name" value="Protein kinase-like (PK-like)"/>
    <property type="match status" value="1"/>
</dbReference>
<dbReference type="PANTHER" id="PTHR43851:SF4">
    <property type="entry name" value="ATYPICAL KINASE COQ8B, MITOCHONDRIAL"/>
    <property type="match status" value="1"/>
</dbReference>
<evidence type="ECO:0000313" key="8">
    <source>
        <dbReference type="Proteomes" id="UP000694700"/>
    </source>
</evidence>
<evidence type="ECO:0000256" key="1">
    <source>
        <dbReference type="ARBA" id="ARBA00004749"/>
    </source>
</evidence>
<accession>A0A8C1TRQ1</accession>